<organism evidence="1 2">
    <name type="scientific">Pseudomonas asturiensis</name>
    <dbReference type="NCBI Taxonomy" id="1190415"/>
    <lineage>
        <taxon>Bacteria</taxon>
        <taxon>Pseudomonadati</taxon>
        <taxon>Pseudomonadota</taxon>
        <taxon>Gammaproteobacteria</taxon>
        <taxon>Pseudomonadales</taxon>
        <taxon>Pseudomonadaceae</taxon>
        <taxon>Pseudomonas</taxon>
    </lineage>
</organism>
<evidence type="ECO:0000313" key="1">
    <source>
        <dbReference type="EMBL" id="SHM56180.1"/>
    </source>
</evidence>
<dbReference type="InterPro" id="IPR027417">
    <property type="entry name" value="P-loop_NTPase"/>
</dbReference>
<accession>A0A1M7JSV5</accession>
<dbReference type="Proteomes" id="UP000183983">
    <property type="component" value="Unassembled WGS sequence"/>
</dbReference>
<dbReference type="Gene3D" id="3.40.50.300">
    <property type="entry name" value="P-loop containing nucleotide triphosphate hydrolases"/>
    <property type="match status" value="1"/>
</dbReference>
<evidence type="ECO:0000313" key="2">
    <source>
        <dbReference type="Proteomes" id="UP000183983"/>
    </source>
</evidence>
<protein>
    <recommendedName>
        <fullName evidence="3">Hpr(Ser) kinase/phosphatase</fullName>
    </recommendedName>
</protein>
<dbReference type="EMBL" id="FRDA01000001">
    <property type="protein sequence ID" value="SHM56180.1"/>
    <property type="molecule type" value="Genomic_DNA"/>
</dbReference>
<proteinExistence type="predicted"/>
<reference evidence="1 2" key="1">
    <citation type="submission" date="2016-11" db="EMBL/GenBank/DDBJ databases">
        <authorList>
            <person name="Jaros S."/>
            <person name="Januszkiewicz K."/>
            <person name="Wedrychowicz H."/>
        </authorList>
    </citation>
    <scope>NUCLEOTIDE SEQUENCE [LARGE SCALE GENOMIC DNA]</scope>
    <source>
        <strain evidence="1 2">LMG 26898</strain>
    </source>
</reference>
<dbReference type="SUPFAM" id="SSF53795">
    <property type="entry name" value="PEP carboxykinase-like"/>
    <property type="match status" value="1"/>
</dbReference>
<gene>
    <name evidence="1" type="ORF">SAMN05216593_101536</name>
</gene>
<sequence>MRLSIYQVCGLLVDSELQLPLAPAQALRGNVDVRVCRDLVPLPLRNENGGANWQASEGRVLFRVPGIVRFMICAGAEVRFELEGHATDADAIPFLLSTALAALLHQRKLLTLHAGAVSLGGQAIALCGPSGVGKSTLIASLCVAGCELLGDDVSVIQADASGQPRLMPDGRSHQLWLDSIEHFHLTGRQGPAVREGVRKFHVAPAIAIPSDPLPLKTVVVLRDIGQPVAAKIYPLRSADAMAALMNSIYCRPLATQLGHQGQSFKQIAALLSQTRVLCVDRHPSFEQLADDTRLLLEHLQ</sequence>
<evidence type="ECO:0008006" key="3">
    <source>
        <dbReference type="Google" id="ProtNLM"/>
    </source>
</evidence>
<name>A0A1M7JSV5_9PSED</name>
<dbReference type="STRING" id="1190415.SAMN05216593_101536"/>
<dbReference type="AlphaFoldDB" id="A0A1M7JSV5"/>